<reference evidence="1 2" key="1">
    <citation type="journal article" date="2023" name="Mol. Biol. Evol.">
        <title>Genomics of Secondarily Temperate Adaptation in the Only Non-Antarctic Icefish.</title>
        <authorList>
            <person name="Rivera-Colon A.G."/>
            <person name="Rayamajhi N."/>
            <person name="Minhas B.F."/>
            <person name="Madrigal G."/>
            <person name="Bilyk K.T."/>
            <person name="Yoon V."/>
            <person name="Hune M."/>
            <person name="Gregory S."/>
            <person name="Cheng C.H.C."/>
            <person name="Catchen J.M."/>
        </authorList>
    </citation>
    <scope>NUCLEOTIDE SEQUENCE [LARGE SCALE GENOMIC DNA]</scope>
    <source>
        <tissue evidence="1">White muscle</tissue>
    </source>
</reference>
<evidence type="ECO:0000313" key="2">
    <source>
        <dbReference type="Proteomes" id="UP001331515"/>
    </source>
</evidence>
<proteinExistence type="predicted"/>
<name>A0AAN8H7N7_CHAGU</name>
<organism evidence="1 2">
    <name type="scientific">Champsocephalus gunnari</name>
    <name type="common">Mackerel icefish</name>
    <dbReference type="NCBI Taxonomy" id="52237"/>
    <lineage>
        <taxon>Eukaryota</taxon>
        <taxon>Metazoa</taxon>
        <taxon>Chordata</taxon>
        <taxon>Craniata</taxon>
        <taxon>Vertebrata</taxon>
        <taxon>Euteleostomi</taxon>
        <taxon>Actinopterygii</taxon>
        <taxon>Neopterygii</taxon>
        <taxon>Teleostei</taxon>
        <taxon>Neoteleostei</taxon>
        <taxon>Acanthomorphata</taxon>
        <taxon>Eupercaria</taxon>
        <taxon>Perciformes</taxon>
        <taxon>Notothenioidei</taxon>
        <taxon>Channichthyidae</taxon>
        <taxon>Champsocephalus</taxon>
    </lineage>
</organism>
<dbReference type="AlphaFoldDB" id="A0AAN8H7N7"/>
<evidence type="ECO:0000313" key="1">
    <source>
        <dbReference type="EMBL" id="KAK5905466.1"/>
    </source>
</evidence>
<dbReference type="Proteomes" id="UP001331515">
    <property type="component" value="Unassembled WGS sequence"/>
</dbReference>
<comment type="caution">
    <text evidence="1">The sequence shown here is derived from an EMBL/GenBank/DDBJ whole genome shotgun (WGS) entry which is preliminary data.</text>
</comment>
<gene>
    <name evidence="1" type="ORF">CgunFtcFv8_001428</name>
</gene>
<dbReference type="EMBL" id="JAURVH010001530">
    <property type="protein sequence ID" value="KAK5905466.1"/>
    <property type="molecule type" value="Genomic_DNA"/>
</dbReference>
<keyword evidence="2" id="KW-1185">Reference proteome</keyword>
<protein>
    <submittedName>
        <fullName evidence="1">Uncharacterized protein</fullName>
    </submittedName>
</protein>
<accession>A0AAN8H7N7</accession>
<sequence>MLRRTRSCKGSAVSLPRWCFRDETLILCGRMLRGLSSGPLRCGLVSRPPAVKLTSRLSAIPSPLAQSVSNSTRMENVRRV</sequence>